<feature type="compositionally biased region" description="Low complexity" evidence="5">
    <location>
        <begin position="448"/>
        <end position="466"/>
    </location>
</feature>
<dbReference type="Pfam" id="PF09507">
    <property type="entry name" value="CDC27"/>
    <property type="match status" value="1"/>
</dbReference>
<dbReference type="InterPro" id="IPR019038">
    <property type="entry name" value="POLD3"/>
</dbReference>
<dbReference type="Gene3D" id="3.90.1030.20">
    <property type="entry name" value="DNA polymerase delta, p66 (Cdc27) subunit, wHTH domain"/>
    <property type="match status" value="1"/>
</dbReference>
<comment type="caution">
    <text evidence="6">The sequence shown here is derived from an EMBL/GenBank/DDBJ whole genome shotgun (WGS) entry which is preliminary data.</text>
</comment>
<comment type="subcellular location">
    <subcellularLocation>
        <location evidence="1">Nucleus</location>
    </subcellularLocation>
</comment>
<dbReference type="GO" id="GO:1904161">
    <property type="term" value="P:DNA synthesis involved in UV-damage excision repair"/>
    <property type="evidence" value="ECO:0007669"/>
    <property type="project" value="TreeGrafter"/>
</dbReference>
<keyword evidence="4" id="KW-0539">Nucleus</keyword>
<feature type="compositionally biased region" description="Low complexity" evidence="5">
    <location>
        <begin position="168"/>
        <end position="191"/>
    </location>
</feature>
<feature type="region of interest" description="Disordered" evidence="5">
    <location>
        <begin position="435"/>
        <end position="670"/>
    </location>
</feature>
<evidence type="ECO:0000313" key="6">
    <source>
        <dbReference type="EMBL" id="KAG9323601.1"/>
    </source>
</evidence>
<evidence type="ECO:0000256" key="2">
    <source>
        <dbReference type="ARBA" id="ARBA00017589"/>
    </source>
</evidence>
<dbReference type="Proteomes" id="UP000717515">
    <property type="component" value="Unassembled WGS sequence"/>
</dbReference>
<keyword evidence="3" id="KW-0235">DNA replication</keyword>
<dbReference type="EMBL" id="JAIFTL010000094">
    <property type="protein sequence ID" value="KAG9323601.1"/>
    <property type="molecule type" value="Genomic_DNA"/>
</dbReference>
<feature type="compositionally biased region" description="Polar residues" evidence="5">
    <location>
        <begin position="467"/>
        <end position="489"/>
    </location>
</feature>
<feature type="compositionally biased region" description="Basic and acidic residues" evidence="5">
    <location>
        <begin position="611"/>
        <end position="624"/>
    </location>
</feature>
<dbReference type="Pfam" id="PF06396">
    <property type="entry name" value="AGTRAP"/>
    <property type="match status" value="1"/>
</dbReference>
<dbReference type="GO" id="GO:0006271">
    <property type="term" value="P:DNA strand elongation involved in DNA replication"/>
    <property type="evidence" value="ECO:0007669"/>
    <property type="project" value="TreeGrafter"/>
</dbReference>
<feature type="region of interest" description="Disordered" evidence="5">
    <location>
        <begin position="790"/>
        <end position="835"/>
    </location>
</feature>
<feature type="compositionally biased region" description="Polar residues" evidence="5">
    <location>
        <begin position="823"/>
        <end position="835"/>
    </location>
</feature>
<dbReference type="GO" id="GO:0006297">
    <property type="term" value="P:nucleotide-excision repair, DNA gap filling"/>
    <property type="evidence" value="ECO:0007669"/>
    <property type="project" value="TreeGrafter"/>
</dbReference>
<evidence type="ECO:0000256" key="3">
    <source>
        <dbReference type="ARBA" id="ARBA00022705"/>
    </source>
</evidence>
<reference evidence="6" key="1">
    <citation type="submission" date="2021-07" db="EMBL/GenBank/DDBJ databases">
        <title>Draft genome of Mortierella alpina, strain LL118, isolated from an aspen leaf litter sample.</title>
        <authorList>
            <person name="Yang S."/>
            <person name="Vinatzer B.A."/>
        </authorList>
    </citation>
    <scope>NUCLEOTIDE SEQUENCE</scope>
    <source>
        <strain evidence="6">LL118</strain>
    </source>
</reference>
<feature type="compositionally biased region" description="Basic and acidic residues" evidence="5">
    <location>
        <begin position="807"/>
        <end position="817"/>
    </location>
</feature>
<feature type="compositionally biased region" description="Polar residues" evidence="5">
    <location>
        <begin position="549"/>
        <end position="558"/>
    </location>
</feature>
<dbReference type="AlphaFoldDB" id="A0A9P8CYN0"/>
<dbReference type="PANTHER" id="PTHR17598:SF13">
    <property type="entry name" value="DNA POLYMERASE DELTA SUBUNIT 3"/>
    <property type="match status" value="1"/>
</dbReference>
<feature type="region of interest" description="Disordered" evidence="5">
    <location>
        <begin position="155"/>
        <end position="231"/>
    </location>
</feature>
<feature type="compositionally biased region" description="Acidic residues" evidence="5">
    <location>
        <begin position="636"/>
        <end position="646"/>
    </location>
</feature>
<feature type="compositionally biased region" description="Low complexity" evidence="5">
    <location>
        <begin position="496"/>
        <end position="530"/>
    </location>
</feature>
<organism evidence="6 7">
    <name type="scientific">Mortierella alpina</name>
    <name type="common">Oleaginous fungus</name>
    <name type="synonym">Mortierella renispora</name>
    <dbReference type="NCBI Taxonomy" id="64518"/>
    <lineage>
        <taxon>Eukaryota</taxon>
        <taxon>Fungi</taxon>
        <taxon>Fungi incertae sedis</taxon>
        <taxon>Mucoromycota</taxon>
        <taxon>Mortierellomycotina</taxon>
        <taxon>Mortierellomycetes</taxon>
        <taxon>Mortierellales</taxon>
        <taxon>Mortierellaceae</taxon>
        <taxon>Mortierella</taxon>
    </lineage>
</organism>
<gene>
    <name evidence="6" type="ORF">KVV02_006890</name>
</gene>
<protein>
    <recommendedName>
        <fullName evidence="2">DNA polymerase delta subunit 3</fullName>
    </recommendedName>
</protein>
<feature type="compositionally biased region" description="Acidic residues" evidence="5">
    <location>
        <begin position="565"/>
        <end position="578"/>
    </location>
</feature>
<sequence length="835" mass="89140">MADILPQLIDFATQLDLQRLIVVQTTLCLFAALRSVPVYNLPLLFFGLYAYQHHDSVEPLQQFAGFTAFSVLLDIVWFLLTPSFGFGEGLTIAVLLFKPMTIISALQLLKYRGDPFSPLGAGSLRSQGYDGTGDRYHALADDMDDLRDAEEISIPRHHSQQQGRNRNSQHSSSFVTTNSSRSTSVKSSRTGSGHHVDLGVNSGSNVSASAIAPSSPHGNGHGSPRSVGVASFKDDHKDKVGHAFSEDEDDGLDAAAAAAAAAATGLEGPATNTDHARAGTMELLTTVVEDEQKSITYRWLSRSMGVSVNIAKQFMETYLATVGKGKACGTYYVARQEAGTGNRSISLVTQGELDAIKNDEAVTGHHIYSVQPSPLKDLSILSVSNFEASQLQQGKDLNTYRIIHNPHVVVSKSNARPGVAAPSTSTSIAAKTAAAATPGLSGTKPGRTSTSSLSATSLALKSTTTTPVNGTDSSTTHSKTKPASGSKPSMMSFFGKAATTTAAAPKKTPVSAATSSSSSSTSPSKKPSSTLNFKPATPPQKRKADSMLVTPSNPTTASGAADLPQESEEDEEEVDSEEERDRRLALSSRLDQDQGDIVVVNGAGNHPAQSTKKEAMNVDADAIKKRQRSARRLAIDDDDDDDDSAGENENVDHDFAGSNKSAPMDMEEDEESIEVMTKEARAALNMEKEAQRLALENMMLMDDTTADLDKDEDSPMIDVEALDPKEDSSDFASVPSSTIETVTRDGVVVRRRRGVRAVTKRKTSRNERGYMVTEDVVVMEPFSEDEIIQAPTPARAPAPVRAAKPAEPTKGKTEAAPKKKAGSGNQSLLNFFSKK</sequence>
<dbReference type="InterPro" id="IPR009436">
    <property type="entry name" value="AGTRAP"/>
</dbReference>
<evidence type="ECO:0000256" key="1">
    <source>
        <dbReference type="ARBA" id="ARBA00004123"/>
    </source>
</evidence>
<name>A0A9P8CYN0_MORAP</name>
<accession>A0A9P8CYN0</accession>
<evidence type="ECO:0000256" key="4">
    <source>
        <dbReference type="ARBA" id="ARBA00023242"/>
    </source>
</evidence>
<feature type="compositionally biased region" description="Low complexity" evidence="5">
    <location>
        <begin position="790"/>
        <end position="806"/>
    </location>
</feature>
<proteinExistence type="predicted"/>
<dbReference type="GO" id="GO:0003887">
    <property type="term" value="F:DNA-directed DNA polymerase activity"/>
    <property type="evidence" value="ECO:0007669"/>
    <property type="project" value="TreeGrafter"/>
</dbReference>
<dbReference type="GO" id="GO:0043625">
    <property type="term" value="C:delta DNA polymerase complex"/>
    <property type="evidence" value="ECO:0007669"/>
    <property type="project" value="InterPro"/>
</dbReference>
<dbReference type="PANTHER" id="PTHR17598">
    <property type="entry name" value="DNA POLYMERASE DELTA SUBUNIT 3"/>
    <property type="match status" value="1"/>
</dbReference>
<evidence type="ECO:0000313" key="7">
    <source>
        <dbReference type="Proteomes" id="UP000717515"/>
    </source>
</evidence>
<evidence type="ECO:0000256" key="5">
    <source>
        <dbReference type="SAM" id="MobiDB-lite"/>
    </source>
</evidence>
<dbReference type="InterPro" id="IPR041913">
    <property type="entry name" value="POLD3_sf"/>
</dbReference>